<dbReference type="Proteomes" id="UP001139722">
    <property type="component" value="Unassembled WGS sequence"/>
</dbReference>
<dbReference type="NCBIfam" id="TIGR04215">
    <property type="entry name" value="choice_anch_A"/>
    <property type="match status" value="1"/>
</dbReference>
<dbReference type="RefSeq" id="WP_156998541.1">
    <property type="nucleotide sequence ID" value="NZ_BAAANU010000055.1"/>
</dbReference>
<feature type="region of interest" description="Disordered" evidence="1">
    <location>
        <begin position="356"/>
        <end position="428"/>
    </location>
</feature>
<evidence type="ECO:0000256" key="1">
    <source>
        <dbReference type="SAM" id="MobiDB-lite"/>
    </source>
</evidence>
<dbReference type="AlphaFoldDB" id="A0A9X2H021"/>
<gene>
    <name evidence="4" type="ORF">BJ978_000956</name>
</gene>
<evidence type="ECO:0000259" key="3">
    <source>
        <dbReference type="Pfam" id="PF20597"/>
    </source>
</evidence>
<dbReference type="OrthoDB" id="3404418at2"/>
<dbReference type="InterPro" id="IPR026588">
    <property type="entry name" value="Choice_anch_A"/>
</dbReference>
<feature type="domain" description="Choice-of-anchor A" evidence="3">
    <location>
        <begin position="77"/>
        <end position="317"/>
    </location>
</feature>
<evidence type="ECO:0000313" key="5">
    <source>
        <dbReference type="Proteomes" id="UP001139722"/>
    </source>
</evidence>
<sequence>MTARTRNASRRVRVAKLASGATIGLAGVALVIGSIPSAFAVQVDGNTPLDPCLGTQCPPAWSEPNNGGVVGFDDGVNVFVGGDFSAEPSAAETEGNLVVLGDATFDSPGSYNLGVAGVGSRVPPPSGSTMLTVGGDLDIAAGTNLIVGGDTGFPDFTPIVGNVEYGGTLTGTPSVLAGATVEQGDGAAAFADRVANITALSQCLAQKPATGTVIVADGTATFTGDGTSDPQVFYVDGSLTTGQIAVASSGIPAGATMIINVTSTNPVIQVNSWFNNGSNAFDPLATQYILTNIPNATTATISGGAQYPGSILVGNPASVTTISIAGTNGRIEVAGDLIHQSPPSSSTGVELHAYPFSGTATCDTPTTPPTTTTAPPTTTTPTTPPPTTPTPTTEPPTTPPATPTVTPTPTSSSTPTPTPAPADLAETGSPAGAMMAVGAALIGVGAVTAFTARRRRA</sequence>
<dbReference type="Pfam" id="PF20597">
    <property type="entry name" value="pAdhesive_15"/>
    <property type="match status" value="1"/>
</dbReference>
<feature type="transmembrane region" description="Helical" evidence="2">
    <location>
        <begin position="431"/>
        <end position="452"/>
    </location>
</feature>
<name>A0A9X2H021_9MICO</name>
<evidence type="ECO:0000313" key="4">
    <source>
        <dbReference type="EMBL" id="MCP2370280.1"/>
    </source>
</evidence>
<organism evidence="4 5">
    <name type="scientific">Agromyces terreus</name>
    <dbReference type="NCBI Taxonomy" id="424795"/>
    <lineage>
        <taxon>Bacteria</taxon>
        <taxon>Bacillati</taxon>
        <taxon>Actinomycetota</taxon>
        <taxon>Actinomycetes</taxon>
        <taxon>Micrococcales</taxon>
        <taxon>Microbacteriaceae</taxon>
        <taxon>Agromyces</taxon>
    </lineage>
</organism>
<comment type="caution">
    <text evidence="4">The sequence shown here is derived from an EMBL/GenBank/DDBJ whole genome shotgun (WGS) entry which is preliminary data.</text>
</comment>
<keyword evidence="2" id="KW-1133">Transmembrane helix</keyword>
<reference evidence="4" key="1">
    <citation type="submission" date="2022-06" db="EMBL/GenBank/DDBJ databases">
        <title>Sequencing the genomes of 1000 actinobacteria strains.</title>
        <authorList>
            <person name="Klenk H.-P."/>
        </authorList>
    </citation>
    <scope>NUCLEOTIDE SEQUENCE</scope>
    <source>
        <strain evidence="4">DSM 22016</strain>
    </source>
</reference>
<proteinExistence type="predicted"/>
<dbReference type="EMBL" id="JAMZDY010000001">
    <property type="protein sequence ID" value="MCP2370280.1"/>
    <property type="molecule type" value="Genomic_DNA"/>
</dbReference>
<accession>A0A9X2H021</accession>
<feature type="compositionally biased region" description="Pro residues" evidence="1">
    <location>
        <begin position="382"/>
        <end position="402"/>
    </location>
</feature>
<feature type="compositionally biased region" description="Low complexity" evidence="1">
    <location>
        <begin position="403"/>
        <end position="415"/>
    </location>
</feature>
<evidence type="ECO:0000256" key="2">
    <source>
        <dbReference type="SAM" id="Phobius"/>
    </source>
</evidence>
<protein>
    <submittedName>
        <fullName evidence="4">Choice-of-anchor A domain-containing protein</fullName>
    </submittedName>
</protein>
<keyword evidence="5" id="KW-1185">Reference proteome</keyword>
<keyword evidence="2" id="KW-0472">Membrane</keyword>
<feature type="compositionally biased region" description="Low complexity" evidence="1">
    <location>
        <begin position="369"/>
        <end position="381"/>
    </location>
</feature>
<keyword evidence="2" id="KW-0812">Transmembrane</keyword>